<dbReference type="RefSeq" id="WP_204801543.1">
    <property type="nucleotide sequence ID" value="NZ_JACSNX010000001.1"/>
</dbReference>
<gene>
    <name evidence="11" type="ORF">H9X91_00835</name>
</gene>
<dbReference type="InterPro" id="IPR043519">
    <property type="entry name" value="NT_sf"/>
</dbReference>
<comment type="similarity">
    <text evidence="9">Belongs to the tRNA nucleotidyltransferase/poly(A) polymerase family.</text>
</comment>
<dbReference type="Pfam" id="PF01743">
    <property type="entry name" value="PolyA_pol"/>
    <property type="match status" value="1"/>
</dbReference>
<dbReference type="Pfam" id="PF01966">
    <property type="entry name" value="HD"/>
    <property type="match status" value="1"/>
</dbReference>
<evidence type="ECO:0000256" key="6">
    <source>
        <dbReference type="ARBA" id="ARBA00022741"/>
    </source>
</evidence>
<feature type="domain" description="HD/PDEase" evidence="10">
    <location>
        <begin position="233"/>
        <end position="368"/>
    </location>
</feature>
<evidence type="ECO:0000256" key="2">
    <source>
        <dbReference type="ARBA" id="ARBA00022679"/>
    </source>
</evidence>
<evidence type="ECO:0000256" key="3">
    <source>
        <dbReference type="ARBA" id="ARBA00022694"/>
    </source>
</evidence>
<evidence type="ECO:0000256" key="5">
    <source>
        <dbReference type="ARBA" id="ARBA00022723"/>
    </source>
</evidence>
<proteinExistence type="inferred from homology"/>
<reference evidence="11 12" key="1">
    <citation type="journal article" date="2021" name="Sci. Rep.">
        <title>The distribution of antibiotic resistance genes in chicken gut microbiota commensals.</title>
        <authorList>
            <person name="Juricova H."/>
            <person name="Matiasovicova J."/>
            <person name="Kubasova T."/>
            <person name="Cejkova D."/>
            <person name="Rychlik I."/>
        </authorList>
    </citation>
    <scope>NUCLEOTIDE SEQUENCE [LARGE SCALE GENOMIC DNA]</scope>
    <source>
        <strain evidence="11 12">An411</strain>
    </source>
</reference>
<keyword evidence="3" id="KW-0819">tRNA processing</keyword>
<dbReference type="PANTHER" id="PTHR46173:SF1">
    <property type="entry name" value="CCA TRNA NUCLEOTIDYLTRANSFERASE 1, MITOCHONDRIAL"/>
    <property type="match status" value="1"/>
</dbReference>
<dbReference type="InterPro" id="IPR003607">
    <property type="entry name" value="HD/PDEase_dom"/>
</dbReference>
<keyword evidence="7" id="KW-0460">Magnesium</keyword>
<dbReference type="Pfam" id="PF13735">
    <property type="entry name" value="tRNA_NucTran2_2"/>
    <property type="match status" value="1"/>
</dbReference>
<evidence type="ECO:0000313" key="12">
    <source>
        <dbReference type="Proteomes" id="UP000719500"/>
    </source>
</evidence>
<evidence type="ECO:0000259" key="10">
    <source>
        <dbReference type="SMART" id="SM00471"/>
    </source>
</evidence>
<sequence length="450" mass="49270">MVDIPAPVREILEILETAGHRAWCVGGCVRDALLGRPPEDWDVTTAARPEEIMALFGDRAVPTGLRHGTVTVRTAAGGVEVTTLRRDGTYRDHRRPESVEFTDSLEEDLRRRDFTVNAMAMDLAGDLHDPLGGRADLAAGILRCVGDPDRRFDEDALRILRGLRFTAQLGLAVDPDTAAAIHRNRALLGDIAPERIWTELKKLVTGDRAAEVLRAYPDVIGVFWPEVLPMVGFDQRNRHHCYDVWEHTLHALAAVRPETELRLTLLLHDIGKPNCFTADEKGQGHFYGHPAESARLAGEMLSRLRADSATRETVIRLVAWHDKNIPRTRPGVAHALAALGEQDLRRLLAVKRADNLAQAPDYRFMQGEIDKAEAILDQLLAEGACVSLGQLGVTGRDLLALGLSGPAVGQALRALLDAVMDGDLPNERQALLAAVRGQRAETLSAGPAEK</sequence>
<dbReference type="Gene3D" id="1.10.3090.10">
    <property type="entry name" value="cca-adding enzyme, domain 2"/>
    <property type="match status" value="1"/>
</dbReference>
<evidence type="ECO:0000256" key="7">
    <source>
        <dbReference type="ARBA" id="ARBA00022842"/>
    </source>
</evidence>
<dbReference type="SUPFAM" id="SSF81891">
    <property type="entry name" value="Poly A polymerase C-terminal region-like"/>
    <property type="match status" value="1"/>
</dbReference>
<keyword evidence="5" id="KW-0479">Metal-binding</keyword>
<name>A0ABS2FSB5_9FIRM</name>
<dbReference type="SUPFAM" id="SSF81301">
    <property type="entry name" value="Nucleotidyltransferase"/>
    <property type="match status" value="1"/>
</dbReference>
<evidence type="ECO:0000313" key="11">
    <source>
        <dbReference type="EMBL" id="MBM6849981.1"/>
    </source>
</evidence>
<dbReference type="Proteomes" id="UP000719500">
    <property type="component" value="Unassembled WGS sequence"/>
</dbReference>
<dbReference type="Gene3D" id="1.10.246.80">
    <property type="match status" value="1"/>
</dbReference>
<accession>A0ABS2FSB5</accession>
<dbReference type="SMART" id="SM00471">
    <property type="entry name" value="HDc"/>
    <property type="match status" value="1"/>
</dbReference>
<dbReference type="InterPro" id="IPR006674">
    <property type="entry name" value="HD_domain"/>
</dbReference>
<evidence type="ECO:0000256" key="9">
    <source>
        <dbReference type="RuleBase" id="RU003953"/>
    </source>
</evidence>
<dbReference type="Pfam" id="PF12627">
    <property type="entry name" value="PolyA_pol_RNAbd"/>
    <property type="match status" value="1"/>
</dbReference>
<keyword evidence="4" id="KW-0548">Nucleotidyltransferase</keyword>
<organism evidence="11 12">
    <name type="scientific">Oscillibacter valericigenes</name>
    <dbReference type="NCBI Taxonomy" id="351091"/>
    <lineage>
        <taxon>Bacteria</taxon>
        <taxon>Bacillati</taxon>
        <taxon>Bacillota</taxon>
        <taxon>Clostridia</taxon>
        <taxon>Eubacteriales</taxon>
        <taxon>Oscillospiraceae</taxon>
        <taxon>Oscillibacter</taxon>
    </lineage>
</organism>
<keyword evidence="12" id="KW-1185">Reference proteome</keyword>
<dbReference type="InterPro" id="IPR050264">
    <property type="entry name" value="Bact_CCA-adding_enz_type3_sf"/>
</dbReference>
<dbReference type="EMBL" id="JACSNX010000001">
    <property type="protein sequence ID" value="MBM6849981.1"/>
    <property type="molecule type" value="Genomic_DNA"/>
</dbReference>
<dbReference type="PANTHER" id="PTHR46173">
    <property type="entry name" value="CCA TRNA NUCLEOTIDYLTRANSFERASE 1, MITOCHONDRIAL"/>
    <property type="match status" value="1"/>
</dbReference>
<evidence type="ECO:0000256" key="4">
    <source>
        <dbReference type="ARBA" id="ARBA00022695"/>
    </source>
</evidence>
<comment type="caution">
    <text evidence="11">The sequence shown here is derived from an EMBL/GenBank/DDBJ whole genome shotgun (WGS) entry which is preliminary data.</text>
</comment>
<dbReference type="InterPro" id="IPR032810">
    <property type="entry name" value="CCA-adding_enz_C"/>
</dbReference>
<keyword evidence="2 9" id="KW-0808">Transferase</keyword>
<protein>
    <submittedName>
        <fullName evidence="11">HD domain-containing protein</fullName>
    </submittedName>
</protein>
<keyword evidence="6" id="KW-0547">Nucleotide-binding</keyword>
<evidence type="ECO:0000256" key="8">
    <source>
        <dbReference type="ARBA" id="ARBA00022884"/>
    </source>
</evidence>
<evidence type="ECO:0000256" key="1">
    <source>
        <dbReference type="ARBA" id="ARBA00001946"/>
    </source>
</evidence>
<dbReference type="CDD" id="cd05398">
    <property type="entry name" value="NT_ClassII-CCAase"/>
    <property type="match status" value="1"/>
</dbReference>
<comment type="cofactor">
    <cofactor evidence="1">
        <name>Mg(2+)</name>
        <dbReference type="ChEBI" id="CHEBI:18420"/>
    </cofactor>
</comment>
<keyword evidence="8 9" id="KW-0694">RNA-binding</keyword>
<dbReference type="Gene3D" id="3.30.460.10">
    <property type="entry name" value="Beta Polymerase, domain 2"/>
    <property type="match status" value="1"/>
</dbReference>
<dbReference type="InterPro" id="IPR002646">
    <property type="entry name" value="PolA_pol_head_dom"/>
</dbReference>
<dbReference type="InterPro" id="IPR032828">
    <property type="entry name" value="PolyA_RNA-bd"/>
</dbReference>